<protein>
    <submittedName>
        <fullName evidence="2">Uncharacterized protein</fullName>
    </submittedName>
</protein>
<evidence type="ECO:0000256" key="1">
    <source>
        <dbReference type="SAM" id="MobiDB-lite"/>
    </source>
</evidence>
<feature type="compositionally biased region" description="Basic and acidic residues" evidence="1">
    <location>
        <begin position="8"/>
        <end position="26"/>
    </location>
</feature>
<comment type="caution">
    <text evidence="2">The sequence shown here is derived from an EMBL/GenBank/DDBJ whole genome shotgun (WGS) entry which is preliminary data.</text>
</comment>
<proteinExistence type="predicted"/>
<keyword evidence="3" id="KW-1185">Reference proteome</keyword>
<gene>
    <name evidence="2" type="ORF">PR048_022668</name>
</gene>
<evidence type="ECO:0000313" key="2">
    <source>
        <dbReference type="EMBL" id="KAJ8878200.1"/>
    </source>
</evidence>
<evidence type="ECO:0000313" key="3">
    <source>
        <dbReference type="Proteomes" id="UP001159363"/>
    </source>
</evidence>
<organism evidence="2 3">
    <name type="scientific">Dryococelus australis</name>
    <dbReference type="NCBI Taxonomy" id="614101"/>
    <lineage>
        <taxon>Eukaryota</taxon>
        <taxon>Metazoa</taxon>
        <taxon>Ecdysozoa</taxon>
        <taxon>Arthropoda</taxon>
        <taxon>Hexapoda</taxon>
        <taxon>Insecta</taxon>
        <taxon>Pterygota</taxon>
        <taxon>Neoptera</taxon>
        <taxon>Polyneoptera</taxon>
        <taxon>Phasmatodea</taxon>
        <taxon>Verophasmatodea</taxon>
        <taxon>Anareolatae</taxon>
        <taxon>Phasmatidae</taxon>
        <taxon>Eurycanthinae</taxon>
        <taxon>Dryococelus</taxon>
    </lineage>
</organism>
<feature type="region of interest" description="Disordered" evidence="1">
    <location>
        <begin position="1"/>
        <end position="28"/>
    </location>
</feature>
<reference evidence="2 3" key="1">
    <citation type="submission" date="2023-02" db="EMBL/GenBank/DDBJ databases">
        <title>LHISI_Scaffold_Assembly.</title>
        <authorList>
            <person name="Stuart O.P."/>
            <person name="Cleave R."/>
            <person name="Magrath M.J.L."/>
            <person name="Mikheyev A.S."/>
        </authorList>
    </citation>
    <scope>NUCLEOTIDE SEQUENCE [LARGE SCALE GENOMIC DNA]</scope>
    <source>
        <strain evidence="2">Daus_M_001</strain>
        <tissue evidence="2">Leg muscle</tissue>
    </source>
</reference>
<dbReference type="EMBL" id="JARBHB010000008">
    <property type="protein sequence ID" value="KAJ8878200.1"/>
    <property type="molecule type" value="Genomic_DNA"/>
</dbReference>
<dbReference type="Proteomes" id="UP001159363">
    <property type="component" value="Chromosome 7"/>
</dbReference>
<accession>A0ABQ9H1Q5</accession>
<sequence length="452" mass="50522">MRVNEVSMEQRRNGRAGEREIPEKTRRPAASSCIIPKYEHSGTIPLGIEHCLSWWKASALLPATPPRPRSGCMCAHEGAETTSIDSRDIDYPGQRSDWFYRQPQEIAGRRGREFTARIKQPEISSIKVIFKAPLTIGHGLVTREGWDASTPHPVRQTATWQSQQHHQLPPVDRREAVLPTENVYVPQRSYFPYAAKTITPRAGKEGKGWVQKTRSKNTEAADFLCRGLLSPLVVALGMVYRTCGSEYCVVLPRTAITAAPRRDTERNRPVTMHHVLRMSYDEPLKDVYYGWMGVAGSSNGIRGKPEEMVGEEQVRRAGEWREAKIGQIHYWPSFVANSLMLLELDRTRAHKLIVARQHPLKSISTLSPSPLPGTLRPPPTCLELCSTFEAEKHGSDKGYTATLIECAIASKRKAVNWRAVFSSHGVCTCGTFSGDPIMSLVESLKEGTMQGP</sequence>
<name>A0ABQ9H1Q5_9NEOP</name>